<dbReference type="EMBL" id="JABEPQ010000005">
    <property type="protein sequence ID" value="NNM47848.1"/>
    <property type="molecule type" value="Genomic_DNA"/>
</dbReference>
<comment type="caution">
    <text evidence="1">The sequence shown here is derived from an EMBL/GenBank/DDBJ whole genome shotgun (WGS) entry which is preliminary data.</text>
</comment>
<dbReference type="Proteomes" id="UP000588586">
    <property type="component" value="Unassembled WGS sequence"/>
</dbReference>
<sequence>MTDDTASVTSVVYPQYGGLNATLTSASVMLVGRQTLLGRDEDRPRSREFIVDVRLSGRDNAWRVTGATIGRTPPAGETDAETRRLLANTRVSLPEPARADLQAADISDEVVALLNALSQSWRLDVQVLRTGHPRNVFGTDRMSNHTRGRAVDIWAINGTPVIGAPRSLWEPVLKEAARLGSTEVGGPRLPERSTGLPAVFFTNPTHQDHLHLGFEPDKKR</sequence>
<dbReference type="AlphaFoldDB" id="A0A849HKA6"/>
<dbReference type="RefSeq" id="WP_171244977.1">
    <property type="nucleotide sequence ID" value="NZ_JABEPQ010000005.1"/>
</dbReference>
<evidence type="ECO:0000313" key="2">
    <source>
        <dbReference type="Proteomes" id="UP000588586"/>
    </source>
</evidence>
<evidence type="ECO:0000313" key="1">
    <source>
        <dbReference type="EMBL" id="NNM47848.1"/>
    </source>
</evidence>
<proteinExistence type="predicted"/>
<accession>A0A849HKA6</accession>
<organism evidence="1 2">
    <name type="scientific">Knoellia koreensis</name>
    <dbReference type="NCBI Taxonomy" id="2730921"/>
    <lineage>
        <taxon>Bacteria</taxon>
        <taxon>Bacillati</taxon>
        <taxon>Actinomycetota</taxon>
        <taxon>Actinomycetes</taxon>
        <taxon>Micrococcales</taxon>
        <taxon>Intrasporangiaceae</taxon>
        <taxon>Knoellia</taxon>
    </lineage>
</organism>
<name>A0A849HKA6_9MICO</name>
<keyword evidence="2" id="KW-1185">Reference proteome</keyword>
<gene>
    <name evidence="1" type="ORF">HJG52_17825</name>
</gene>
<reference evidence="1 2" key="1">
    <citation type="submission" date="2020-04" db="EMBL/GenBank/DDBJ databases">
        <title>Knoellia sp. isolate from air conditioner.</title>
        <authorList>
            <person name="Chea S."/>
            <person name="Kim D.-U."/>
        </authorList>
    </citation>
    <scope>NUCLEOTIDE SEQUENCE [LARGE SCALE GENOMIC DNA]</scope>
    <source>
        <strain evidence="1 2">DB2414S</strain>
    </source>
</reference>
<protein>
    <submittedName>
        <fullName evidence="1">Uncharacterized protein</fullName>
    </submittedName>
</protein>